<keyword evidence="1" id="KW-1133">Transmembrane helix</keyword>
<comment type="caution">
    <text evidence="2">The sequence shown here is derived from an EMBL/GenBank/DDBJ whole genome shotgun (WGS) entry which is preliminary data.</text>
</comment>
<sequence length="262" mass="29794">MIDFLKESTFAVKDVIQLARVVLKRYYFAIVGLCLLLFLVPTISRVLAALLNDIHPILNILFLLIFVLTYFGFQLTIIKYIFHALDKEENEVSVIKAWPSTTEVINFLLGTLSFIICCLIILAVFALLGLPLVYMGVSKEDAVTIAISIATLVIFIASIRVVFFPYFIIDRQIQPLRALRLSLAITRGNFVKILLLLSFFAIFHILYLYLEYNEFLGLSLVVLFINSFFIIPLSSVALAIAYRIMMSEYKGDQDPDVMDNII</sequence>
<feature type="transmembrane region" description="Helical" evidence="1">
    <location>
        <begin position="142"/>
        <end position="169"/>
    </location>
</feature>
<keyword evidence="1" id="KW-0472">Membrane</keyword>
<dbReference type="Proteomes" id="UP001597387">
    <property type="component" value="Unassembled WGS sequence"/>
</dbReference>
<dbReference type="RefSeq" id="WP_255904696.1">
    <property type="nucleotide sequence ID" value="NZ_JAFMZO010000004.1"/>
</dbReference>
<evidence type="ECO:0000313" key="3">
    <source>
        <dbReference type="Proteomes" id="UP001597387"/>
    </source>
</evidence>
<feature type="transmembrane region" description="Helical" evidence="1">
    <location>
        <begin position="216"/>
        <end position="242"/>
    </location>
</feature>
<keyword evidence="1" id="KW-0812">Transmembrane</keyword>
<feature type="transmembrane region" description="Helical" evidence="1">
    <location>
        <begin position="57"/>
        <end position="82"/>
    </location>
</feature>
<accession>A0ABW4ZR05</accession>
<feature type="transmembrane region" description="Helical" evidence="1">
    <location>
        <begin position="103"/>
        <end position="130"/>
    </location>
</feature>
<evidence type="ECO:0000256" key="1">
    <source>
        <dbReference type="SAM" id="Phobius"/>
    </source>
</evidence>
<reference evidence="3" key="1">
    <citation type="journal article" date="2019" name="Int. J. Syst. Evol. Microbiol.">
        <title>The Global Catalogue of Microorganisms (GCM) 10K type strain sequencing project: providing services to taxonomists for standard genome sequencing and annotation.</title>
        <authorList>
            <consortium name="The Broad Institute Genomics Platform"/>
            <consortium name="The Broad Institute Genome Sequencing Center for Infectious Disease"/>
            <person name="Wu L."/>
            <person name="Ma J."/>
        </authorList>
    </citation>
    <scope>NUCLEOTIDE SEQUENCE [LARGE SCALE GENOMIC DNA]</scope>
    <source>
        <strain evidence="3">KCTC 42217</strain>
    </source>
</reference>
<dbReference type="EMBL" id="JBHUHZ010000003">
    <property type="protein sequence ID" value="MFD2164034.1"/>
    <property type="molecule type" value="Genomic_DNA"/>
</dbReference>
<gene>
    <name evidence="2" type="ORF">ACFSJU_16620</name>
</gene>
<evidence type="ECO:0000313" key="2">
    <source>
        <dbReference type="EMBL" id="MFD2164034.1"/>
    </source>
</evidence>
<feature type="transmembrane region" description="Helical" evidence="1">
    <location>
        <begin position="26"/>
        <end position="51"/>
    </location>
</feature>
<organism evidence="2 3">
    <name type="scientific">Paradesertivirga mongoliensis</name>
    <dbReference type="NCBI Taxonomy" id="2100740"/>
    <lineage>
        <taxon>Bacteria</taxon>
        <taxon>Pseudomonadati</taxon>
        <taxon>Bacteroidota</taxon>
        <taxon>Sphingobacteriia</taxon>
        <taxon>Sphingobacteriales</taxon>
        <taxon>Sphingobacteriaceae</taxon>
        <taxon>Paradesertivirga</taxon>
    </lineage>
</organism>
<protein>
    <submittedName>
        <fullName evidence="2">Beta-carotene 15,15'-monooxygenase</fullName>
    </submittedName>
</protein>
<keyword evidence="3" id="KW-1185">Reference proteome</keyword>
<name>A0ABW4ZR05_9SPHI</name>
<proteinExistence type="predicted"/>
<feature type="transmembrane region" description="Helical" evidence="1">
    <location>
        <begin position="190"/>
        <end position="210"/>
    </location>
</feature>